<feature type="domain" description="Peptidase M61 catalytic" evidence="2">
    <location>
        <begin position="325"/>
        <end position="442"/>
    </location>
</feature>
<evidence type="ECO:0000256" key="1">
    <source>
        <dbReference type="SAM" id="SignalP"/>
    </source>
</evidence>
<dbReference type="InterPro" id="IPR036034">
    <property type="entry name" value="PDZ_sf"/>
</dbReference>
<feature type="signal peptide" evidence="1">
    <location>
        <begin position="1"/>
        <end position="20"/>
    </location>
</feature>
<dbReference type="Gene3D" id="2.30.42.10">
    <property type="match status" value="1"/>
</dbReference>
<dbReference type="Pfam" id="PF17899">
    <property type="entry name" value="Peptidase_M61_N"/>
    <property type="match status" value="1"/>
</dbReference>
<dbReference type="SUPFAM" id="SSF50156">
    <property type="entry name" value="PDZ domain-like"/>
    <property type="match status" value="1"/>
</dbReference>
<evidence type="ECO:0000259" key="2">
    <source>
        <dbReference type="Pfam" id="PF05299"/>
    </source>
</evidence>
<dbReference type="RefSeq" id="WP_343792329.1">
    <property type="nucleotide sequence ID" value="NZ_BAAAGA010000003.1"/>
</dbReference>
<dbReference type="Gene3D" id="1.10.390.10">
    <property type="entry name" value="Neutral Protease Domain 2"/>
    <property type="match status" value="1"/>
</dbReference>
<accession>A0ABN1GV40</accession>
<reference evidence="5" key="1">
    <citation type="journal article" date="2019" name="Int. J. Syst. Evol. Microbiol.">
        <title>The Global Catalogue of Microorganisms (GCM) 10K type strain sequencing project: providing services to taxonomists for standard genome sequencing and annotation.</title>
        <authorList>
            <consortium name="The Broad Institute Genomics Platform"/>
            <consortium name="The Broad Institute Genome Sequencing Center for Infectious Disease"/>
            <person name="Wu L."/>
            <person name="Ma J."/>
        </authorList>
    </citation>
    <scope>NUCLEOTIDE SEQUENCE [LARGE SCALE GENOMIC DNA]</scope>
    <source>
        <strain evidence="5">JCM 12928</strain>
    </source>
</reference>
<feature type="domain" description="Peptidase M61 N-terminal" evidence="3">
    <location>
        <begin position="59"/>
        <end position="229"/>
    </location>
</feature>
<dbReference type="Gene3D" id="2.60.40.3650">
    <property type="match status" value="1"/>
</dbReference>
<keyword evidence="1" id="KW-0732">Signal</keyword>
<protein>
    <submittedName>
        <fullName evidence="4">M61 family metallopeptidase</fullName>
    </submittedName>
</protein>
<feature type="chain" id="PRO_5046575415" evidence="1">
    <location>
        <begin position="21"/>
        <end position="653"/>
    </location>
</feature>
<evidence type="ECO:0000259" key="3">
    <source>
        <dbReference type="Pfam" id="PF17899"/>
    </source>
</evidence>
<dbReference type="Pfam" id="PF05299">
    <property type="entry name" value="Peptidase_M61"/>
    <property type="match status" value="1"/>
</dbReference>
<sequence>MIRTAALALLLASAATTALAQVPVSQGNAPLPAPTSLPHALPPIPAPQDRDYPGTIGIRVDLTDLDHKVIRTRQTIPVSAGNLVLQYPKFIPGNHADTGPIQLISGLTVTGNDQRIEWVRDTVDPYAFHLDIPAGVTSIEVAFEWLTQPDNAVWRVVMTPEMVNLQWEKALLYPAGYNHSRITFAPSVVLPTGWQYGVALDETSREGDVATFAPISLEHLADSPMFAGRHFRRVDIDPGGRSPIHLNLVGDTAASINITPEWTAKYEALVDQADRLFGTRQFDRYEFLLALTSQMGGIGLEHHRSSENTAAPNYFASAHPAYGARGLLPHEYVHSWNGKYRRPSDEYVANLNLPTQNTLMWVYEGQTEYWGDVLTPRSGLGTFEEAVINLAEVAGFYDQQPGRQWRALQDTTNHNLLGYRTTNPWSSWMRGTGDYYREALLVWLDADTLIRSETNERKSLDDFARTFLGGEDGVWEAKPYTFDDVVQGLNAVHPHDWSTFLRTRLDAVGPNARAPLDGIERAGWRLTYVDELTPVEKRMLSGWATDFQYSLGLTLGSGNRITGVRWGSPAFEQGLGHGWELIAVGDRTASADALRAAVTAAKGGSEPIVLIVKRGDEFRTLSFAYHDGLRYPRLVRIEGTRDRLADIFAPRRR</sequence>
<gene>
    <name evidence="4" type="ORF">GCM10009422_15070</name>
</gene>
<evidence type="ECO:0000313" key="5">
    <source>
        <dbReference type="Proteomes" id="UP001501352"/>
    </source>
</evidence>
<evidence type="ECO:0000313" key="4">
    <source>
        <dbReference type="EMBL" id="GAA0620432.1"/>
    </source>
</evidence>
<dbReference type="InterPro" id="IPR024191">
    <property type="entry name" value="Peptidase_M61"/>
</dbReference>
<proteinExistence type="predicted"/>
<dbReference type="InterPro" id="IPR027268">
    <property type="entry name" value="Peptidase_M4/M1_CTD_sf"/>
</dbReference>
<comment type="caution">
    <text evidence="4">The sequence shown here is derived from an EMBL/GenBank/DDBJ whole genome shotgun (WGS) entry which is preliminary data.</text>
</comment>
<name>A0ABN1GV40_9CAUL</name>
<dbReference type="InterPro" id="IPR040756">
    <property type="entry name" value="Peptidase_M61_N"/>
</dbReference>
<organism evidence="4 5">
    <name type="scientific">Brevundimonas kwangchunensis</name>
    <dbReference type="NCBI Taxonomy" id="322163"/>
    <lineage>
        <taxon>Bacteria</taxon>
        <taxon>Pseudomonadati</taxon>
        <taxon>Pseudomonadota</taxon>
        <taxon>Alphaproteobacteria</taxon>
        <taxon>Caulobacterales</taxon>
        <taxon>Caulobacteraceae</taxon>
        <taxon>Brevundimonas</taxon>
    </lineage>
</organism>
<dbReference type="Proteomes" id="UP001501352">
    <property type="component" value="Unassembled WGS sequence"/>
</dbReference>
<dbReference type="InterPro" id="IPR007963">
    <property type="entry name" value="Peptidase_M61_catalytic"/>
</dbReference>
<dbReference type="EMBL" id="BAAAGA010000003">
    <property type="protein sequence ID" value="GAA0620432.1"/>
    <property type="molecule type" value="Genomic_DNA"/>
</dbReference>
<dbReference type="PIRSF" id="PIRSF016493">
    <property type="entry name" value="Glycyl_aminpptds"/>
    <property type="match status" value="1"/>
</dbReference>
<keyword evidence="5" id="KW-1185">Reference proteome</keyword>